<dbReference type="Pfam" id="PF00440">
    <property type="entry name" value="TetR_N"/>
    <property type="match status" value="1"/>
</dbReference>
<feature type="DNA-binding region" description="H-T-H motif" evidence="2">
    <location>
        <begin position="28"/>
        <end position="47"/>
    </location>
</feature>
<dbReference type="InterPro" id="IPR041467">
    <property type="entry name" value="Sco4008_C"/>
</dbReference>
<dbReference type="PANTHER" id="PTHR30328:SF54">
    <property type="entry name" value="HTH-TYPE TRANSCRIPTIONAL REPRESSOR SCO4008"/>
    <property type="match status" value="1"/>
</dbReference>
<dbReference type="PROSITE" id="PS50977">
    <property type="entry name" value="HTH_TETR_2"/>
    <property type="match status" value="1"/>
</dbReference>
<dbReference type="Proteomes" id="UP000680865">
    <property type="component" value="Unassembled WGS sequence"/>
</dbReference>
<accession>A0A919SRA0</accession>
<dbReference type="InterPro" id="IPR050109">
    <property type="entry name" value="HTH-type_TetR-like_transc_reg"/>
</dbReference>
<evidence type="ECO:0000259" key="3">
    <source>
        <dbReference type="PROSITE" id="PS50977"/>
    </source>
</evidence>
<dbReference type="RefSeq" id="WP_213000206.1">
    <property type="nucleotide sequence ID" value="NZ_BAAATW010000016.1"/>
</dbReference>
<dbReference type="EMBL" id="BOQP01000030">
    <property type="protein sequence ID" value="GIM77580.1"/>
    <property type="molecule type" value="Genomic_DNA"/>
</dbReference>
<evidence type="ECO:0000313" key="5">
    <source>
        <dbReference type="Proteomes" id="UP000680865"/>
    </source>
</evidence>
<dbReference type="GO" id="GO:0003677">
    <property type="term" value="F:DNA binding"/>
    <property type="evidence" value="ECO:0007669"/>
    <property type="project" value="UniProtKB-UniRule"/>
</dbReference>
<dbReference type="InterPro" id="IPR001647">
    <property type="entry name" value="HTH_TetR"/>
</dbReference>
<dbReference type="InterPro" id="IPR036271">
    <property type="entry name" value="Tet_transcr_reg_TetR-rel_C_sf"/>
</dbReference>
<evidence type="ECO:0000256" key="2">
    <source>
        <dbReference type="PROSITE-ProRule" id="PRU00335"/>
    </source>
</evidence>
<reference evidence="4" key="1">
    <citation type="submission" date="2021-03" db="EMBL/GenBank/DDBJ databases">
        <title>Whole genome shotgun sequence of Actinoplanes consettensis NBRC 14913.</title>
        <authorList>
            <person name="Komaki H."/>
            <person name="Tamura T."/>
        </authorList>
    </citation>
    <scope>NUCLEOTIDE SEQUENCE</scope>
    <source>
        <strain evidence="4">NBRC 14913</strain>
    </source>
</reference>
<gene>
    <name evidence="4" type="ORF">Aco04nite_56160</name>
</gene>
<evidence type="ECO:0000256" key="1">
    <source>
        <dbReference type="ARBA" id="ARBA00023125"/>
    </source>
</evidence>
<dbReference type="GO" id="GO:0006355">
    <property type="term" value="P:regulation of DNA-templated transcription"/>
    <property type="evidence" value="ECO:0007669"/>
    <property type="project" value="UniProtKB-ARBA"/>
</dbReference>
<feature type="domain" description="HTH tetR-type" evidence="3">
    <location>
        <begin position="5"/>
        <end position="65"/>
    </location>
</feature>
<dbReference type="SUPFAM" id="SSF48498">
    <property type="entry name" value="Tetracyclin repressor-like, C-terminal domain"/>
    <property type="match status" value="1"/>
</dbReference>
<comment type="caution">
    <text evidence="4">The sequence shown here is derived from an EMBL/GenBank/DDBJ whole genome shotgun (WGS) entry which is preliminary data.</text>
</comment>
<dbReference type="Pfam" id="PF17926">
    <property type="entry name" value="TetR_C_21"/>
    <property type="match status" value="1"/>
</dbReference>
<dbReference type="AlphaFoldDB" id="A0A919SRA0"/>
<dbReference type="SUPFAM" id="SSF46689">
    <property type="entry name" value="Homeodomain-like"/>
    <property type="match status" value="1"/>
</dbReference>
<evidence type="ECO:0000313" key="4">
    <source>
        <dbReference type="EMBL" id="GIM77580.1"/>
    </source>
</evidence>
<proteinExistence type="predicted"/>
<dbReference type="PANTHER" id="PTHR30328">
    <property type="entry name" value="TRANSCRIPTIONAL REPRESSOR"/>
    <property type="match status" value="1"/>
</dbReference>
<sequence length="191" mass="20606">MADGQASRRRLLDAAAAEFATWGLAGARVDRIAATSKVNKQQMYAWFGNKTDLFDAIWTESVNEIVDAVPLTADDLPGYATRLYDAYLGSPHLVRLSAWARLERIPTGNLFAHMAKSDEKKHQSIADAQAAGHIDAGYAPQDVHSLVIAMSMAWSPASTLVAASPEDTAAEHARRKKALATAVDGAFRPKS</sequence>
<dbReference type="Gene3D" id="1.10.357.10">
    <property type="entry name" value="Tetracycline Repressor, domain 2"/>
    <property type="match status" value="1"/>
</dbReference>
<protein>
    <submittedName>
        <fullName evidence="4">TetR family transcriptional regulator</fullName>
    </submittedName>
</protein>
<organism evidence="4 5">
    <name type="scientific">Winogradskya consettensis</name>
    <dbReference type="NCBI Taxonomy" id="113560"/>
    <lineage>
        <taxon>Bacteria</taxon>
        <taxon>Bacillati</taxon>
        <taxon>Actinomycetota</taxon>
        <taxon>Actinomycetes</taxon>
        <taxon>Micromonosporales</taxon>
        <taxon>Micromonosporaceae</taxon>
        <taxon>Winogradskya</taxon>
    </lineage>
</organism>
<dbReference type="InterPro" id="IPR009057">
    <property type="entry name" value="Homeodomain-like_sf"/>
</dbReference>
<name>A0A919SRA0_9ACTN</name>
<keyword evidence="5" id="KW-1185">Reference proteome</keyword>
<keyword evidence="1 2" id="KW-0238">DNA-binding</keyword>